<dbReference type="Proteomes" id="UP000297834">
    <property type="component" value="Unassembled WGS sequence"/>
</dbReference>
<evidence type="ECO:0000256" key="7">
    <source>
        <dbReference type="ARBA" id="ARBA00022842"/>
    </source>
</evidence>
<accession>A0A4Y7XD15</accession>
<keyword evidence="16" id="KW-1185">Reference proteome</keyword>
<dbReference type="GO" id="GO:0019144">
    <property type="term" value="F:ADP-sugar diphosphatase activity"/>
    <property type="evidence" value="ECO:0007669"/>
    <property type="project" value="TreeGrafter"/>
</dbReference>
<comment type="cofactor">
    <cofactor evidence="1 13">
        <name>Mg(2+)</name>
        <dbReference type="ChEBI" id="CHEBI:18420"/>
    </cofactor>
</comment>
<evidence type="ECO:0000256" key="1">
    <source>
        <dbReference type="ARBA" id="ARBA00001946"/>
    </source>
</evidence>
<dbReference type="PANTHER" id="PTHR11839:SF5">
    <property type="entry name" value="ADP-RIBOSE PYROPHOSPHATASE"/>
    <property type="match status" value="1"/>
</dbReference>
<evidence type="ECO:0000256" key="13">
    <source>
        <dbReference type="PIRSR" id="PIRSR604385-2"/>
    </source>
</evidence>
<dbReference type="PROSITE" id="PS00893">
    <property type="entry name" value="NUDIX_BOX"/>
    <property type="match status" value="1"/>
</dbReference>
<dbReference type="InterPro" id="IPR015797">
    <property type="entry name" value="NUDIX_hydrolase-like_dom_sf"/>
</dbReference>
<gene>
    <name evidence="15" type="ORF">E2B99_05825</name>
</gene>
<dbReference type="AlphaFoldDB" id="A0A4Y7XD15"/>
<name>A0A4Y7XD15_9GAMM</name>
<dbReference type="InterPro" id="IPR004385">
    <property type="entry name" value="NDP_pyrophosphatase"/>
</dbReference>
<dbReference type="GO" id="GO:0006753">
    <property type="term" value="P:nucleoside phosphate metabolic process"/>
    <property type="evidence" value="ECO:0007669"/>
    <property type="project" value="TreeGrafter"/>
</dbReference>
<evidence type="ECO:0000256" key="12">
    <source>
        <dbReference type="ARBA" id="ARBA00049546"/>
    </source>
</evidence>
<evidence type="ECO:0000313" key="16">
    <source>
        <dbReference type="Proteomes" id="UP000297834"/>
    </source>
</evidence>
<dbReference type="GO" id="GO:0047631">
    <property type="term" value="F:ADP-ribose diphosphatase activity"/>
    <property type="evidence" value="ECO:0007669"/>
    <property type="project" value="UniProtKB-EC"/>
</dbReference>
<feature type="binding site" evidence="13">
    <location>
        <position position="88"/>
    </location>
    <ligand>
        <name>Mg(2+)</name>
        <dbReference type="ChEBI" id="CHEBI:18420"/>
        <label>1</label>
    </ligand>
</feature>
<organism evidence="15 16">
    <name type="scientific">Alkanindiges illinoisensis</name>
    <dbReference type="NCBI Taxonomy" id="197183"/>
    <lineage>
        <taxon>Bacteria</taxon>
        <taxon>Pseudomonadati</taxon>
        <taxon>Pseudomonadota</taxon>
        <taxon>Gammaproteobacteria</taxon>
        <taxon>Moraxellales</taxon>
        <taxon>Moraxellaceae</taxon>
        <taxon>Alkanindiges</taxon>
    </lineage>
</organism>
<dbReference type="GO" id="GO:0019693">
    <property type="term" value="P:ribose phosphate metabolic process"/>
    <property type="evidence" value="ECO:0007669"/>
    <property type="project" value="TreeGrafter"/>
</dbReference>
<dbReference type="Gene3D" id="3.90.79.10">
    <property type="entry name" value="Nucleoside Triphosphate Pyrophosphohydrolase"/>
    <property type="match status" value="1"/>
</dbReference>
<dbReference type="PANTHER" id="PTHR11839">
    <property type="entry name" value="UDP/ADP-SUGAR PYROPHOSPHATASE"/>
    <property type="match status" value="1"/>
</dbReference>
<evidence type="ECO:0000256" key="2">
    <source>
        <dbReference type="ARBA" id="ARBA00007482"/>
    </source>
</evidence>
<dbReference type="NCBIfam" id="TIGR00052">
    <property type="entry name" value="nudix-type nucleoside diphosphatase, YffH/AdpP family"/>
    <property type="match status" value="1"/>
</dbReference>
<evidence type="ECO:0000256" key="5">
    <source>
        <dbReference type="ARBA" id="ARBA00022723"/>
    </source>
</evidence>
<evidence type="ECO:0000256" key="9">
    <source>
        <dbReference type="ARBA" id="ARBA00030162"/>
    </source>
</evidence>
<sequence length="199" mass="22714">MFSTNDVEILSRNMVYSGFAKIEQLEIRHRLFEDQSFSKPIQRELVRRPEAAGVLLYDSKQQLFALIEQFRIGAIEDKDSAWQLEIVAGLVDEGETAEQTVIREALEEAGTQIENPQFIFSFYPSAGASNELFHLYAADTELSHTNQIFGVMDEAENIRLHVLKYEQLHTLLSQATYLKNSPMIIALQWLAMQCSPAKQ</sequence>
<dbReference type="OrthoDB" id="5292471at2"/>
<keyword evidence="7 13" id="KW-0460">Magnesium</keyword>
<dbReference type="PROSITE" id="PS51462">
    <property type="entry name" value="NUDIX"/>
    <property type="match status" value="1"/>
</dbReference>
<comment type="similarity">
    <text evidence="2">Belongs to the Nudix hydrolase family. NudF subfamily.</text>
</comment>
<evidence type="ECO:0000256" key="10">
    <source>
        <dbReference type="ARBA" id="ARBA00030308"/>
    </source>
</evidence>
<comment type="caution">
    <text evidence="15">The sequence shown here is derived from an EMBL/GenBank/DDBJ whole genome shotgun (WGS) entry which is preliminary data.</text>
</comment>
<dbReference type="Pfam" id="PF00293">
    <property type="entry name" value="NUDIX"/>
    <property type="match status" value="1"/>
</dbReference>
<dbReference type="SUPFAM" id="SSF55811">
    <property type="entry name" value="Nudix"/>
    <property type="match status" value="1"/>
</dbReference>
<dbReference type="InterPro" id="IPR000086">
    <property type="entry name" value="NUDIX_hydrolase_dom"/>
</dbReference>
<dbReference type="STRING" id="1120977.GCA_000619845_02092"/>
<protein>
    <recommendedName>
        <fullName evidence="4">ADP-ribose pyrophosphatase</fullName>
        <ecNumber evidence="3">3.6.1.13</ecNumber>
    </recommendedName>
    <alternativeName>
        <fullName evidence="9">ADP-ribose diphosphatase</fullName>
    </alternativeName>
    <alternativeName>
        <fullName evidence="11">ADP-ribose phosphohydrolase</fullName>
    </alternativeName>
    <alternativeName>
        <fullName evidence="10">Adenosine diphosphoribose pyrophosphatase</fullName>
    </alternativeName>
</protein>
<keyword evidence="5 13" id="KW-0479">Metal-binding</keyword>
<feature type="binding site" evidence="13">
    <location>
        <position position="104"/>
    </location>
    <ligand>
        <name>Mg(2+)</name>
        <dbReference type="ChEBI" id="CHEBI:18420"/>
        <label>2</label>
    </ligand>
</feature>
<evidence type="ECO:0000256" key="11">
    <source>
        <dbReference type="ARBA" id="ARBA00033056"/>
    </source>
</evidence>
<dbReference type="InterPro" id="IPR020084">
    <property type="entry name" value="NUDIX_hydrolase_CS"/>
</dbReference>
<evidence type="ECO:0000256" key="8">
    <source>
        <dbReference type="ARBA" id="ARBA00025164"/>
    </source>
</evidence>
<comment type="function">
    <text evidence="8">Acts on ADP-mannose and ADP-glucose as well as ADP-ribose. Prevents glycogen biosynthesis. The reaction catalyzed by this enzyme is a limiting step of the gluconeogenic process.</text>
</comment>
<feature type="binding site" evidence="13">
    <location>
        <position position="156"/>
    </location>
    <ligand>
        <name>Mg(2+)</name>
        <dbReference type="ChEBI" id="CHEBI:18420"/>
        <label>1</label>
    </ligand>
</feature>
<dbReference type="EC" id="3.6.1.13" evidence="3"/>
<dbReference type="GO" id="GO:0005829">
    <property type="term" value="C:cytosol"/>
    <property type="evidence" value="ECO:0007669"/>
    <property type="project" value="TreeGrafter"/>
</dbReference>
<proteinExistence type="inferred from homology"/>
<dbReference type="EMBL" id="SNTY01000017">
    <property type="protein sequence ID" value="TEU28532.1"/>
    <property type="molecule type" value="Genomic_DNA"/>
</dbReference>
<evidence type="ECO:0000256" key="3">
    <source>
        <dbReference type="ARBA" id="ARBA00012453"/>
    </source>
</evidence>
<feature type="domain" description="Nudix hydrolase" evidence="14">
    <location>
        <begin position="47"/>
        <end position="191"/>
    </location>
</feature>
<evidence type="ECO:0000256" key="6">
    <source>
        <dbReference type="ARBA" id="ARBA00022801"/>
    </source>
</evidence>
<keyword evidence="6" id="KW-0378">Hydrolase</keyword>
<dbReference type="GO" id="GO:0046872">
    <property type="term" value="F:metal ion binding"/>
    <property type="evidence" value="ECO:0007669"/>
    <property type="project" value="UniProtKB-KW"/>
</dbReference>
<evidence type="ECO:0000313" key="15">
    <source>
        <dbReference type="EMBL" id="TEU28532.1"/>
    </source>
</evidence>
<reference evidence="15 16" key="1">
    <citation type="submission" date="2019-03" db="EMBL/GenBank/DDBJ databases">
        <title>Alkanindiges illinoisensis: a potential pathogenic isolated from ascites of a gastric cancer patient with abdominal metastasis.</title>
        <authorList>
            <person name="Hu X."/>
            <person name="Yang B."/>
            <person name="Yan X."/>
            <person name="Lin L."/>
            <person name="Zhao H."/>
            <person name="Zhou F."/>
            <person name="Su B."/>
            <person name="Chen J."/>
            <person name="Rui Y."/>
            <person name="Wang Q."/>
            <person name="Zheng L."/>
        </authorList>
    </citation>
    <scope>NUCLEOTIDE SEQUENCE [LARGE SCALE GENOMIC DNA]</scope>
    <source>
        <strain evidence="15 16">NFYY 23406</strain>
    </source>
</reference>
<evidence type="ECO:0000259" key="14">
    <source>
        <dbReference type="PROSITE" id="PS51462"/>
    </source>
</evidence>
<feature type="binding site" evidence="13">
    <location>
        <position position="108"/>
    </location>
    <ligand>
        <name>Mg(2+)</name>
        <dbReference type="ChEBI" id="CHEBI:18420"/>
        <label>1</label>
    </ligand>
</feature>
<comment type="catalytic activity">
    <reaction evidence="12">
        <text>ADP-D-ribose + H2O = D-ribose 5-phosphate + AMP + 2 H(+)</text>
        <dbReference type="Rhea" id="RHEA:10412"/>
        <dbReference type="ChEBI" id="CHEBI:15377"/>
        <dbReference type="ChEBI" id="CHEBI:15378"/>
        <dbReference type="ChEBI" id="CHEBI:57967"/>
        <dbReference type="ChEBI" id="CHEBI:78346"/>
        <dbReference type="ChEBI" id="CHEBI:456215"/>
        <dbReference type="EC" id="3.6.1.13"/>
    </reaction>
</comment>
<evidence type="ECO:0000256" key="4">
    <source>
        <dbReference type="ARBA" id="ARBA00013297"/>
    </source>
</evidence>